<name>A0A1W6ZSB7_9HYPH</name>
<keyword evidence="3" id="KW-1003">Cell membrane</keyword>
<dbReference type="GO" id="GO:0005886">
    <property type="term" value="C:plasma membrane"/>
    <property type="evidence" value="ECO:0007669"/>
    <property type="project" value="UniProtKB-SubCell"/>
</dbReference>
<evidence type="ECO:0000256" key="7">
    <source>
        <dbReference type="ARBA" id="ARBA00023136"/>
    </source>
</evidence>
<dbReference type="Proteomes" id="UP000194137">
    <property type="component" value="Chromosome"/>
</dbReference>
<evidence type="ECO:0000256" key="2">
    <source>
        <dbReference type="ARBA" id="ARBA00022448"/>
    </source>
</evidence>
<keyword evidence="2" id="KW-0813">Transport</keyword>
<dbReference type="InterPro" id="IPR052157">
    <property type="entry name" value="BCAA_transport_permease"/>
</dbReference>
<comment type="similarity">
    <text evidence="8">Belongs to the binding-protein-dependent transport system permease family. LivHM subfamily.</text>
</comment>
<protein>
    <submittedName>
        <fullName evidence="9">Branched-chain amino acid ABC transporter permease</fullName>
    </submittedName>
</protein>
<evidence type="ECO:0000256" key="1">
    <source>
        <dbReference type="ARBA" id="ARBA00004651"/>
    </source>
</evidence>
<dbReference type="GO" id="GO:0006865">
    <property type="term" value="P:amino acid transport"/>
    <property type="evidence" value="ECO:0007669"/>
    <property type="project" value="UniProtKB-KW"/>
</dbReference>
<evidence type="ECO:0000256" key="8">
    <source>
        <dbReference type="ARBA" id="ARBA00037998"/>
    </source>
</evidence>
<evidence type="ECO:0000256" key="3">
    <source>
        <dbReference type="ARBA" id="ARBA00022475"/>
    </source>
</evidence>
<dbReference type="Pfam" id="PF02653">
    <property type="entry name" value="BPD_transp_2"/>
    <property type="match status" value="1"/>
</dbReference>
<dbReference type="STRING" id="1235591.CAK95_14935"/>
<reference evidence="9 10" key="1">
    <citation type="submission" date="2017-05" db="EMBL/GenBank/DDBJ databases">
        <title>Full genome sequence of Pseudorhodoplanes sinuspersici.</title>
        <authorList>
            <person name="Dastgheib S.M.M."/>
            <person name="Shavandi M."/>
            <person name="Tirandaz H."/>
        </authorList>
    </citation>
    <scope>NUCLEOTIDE SEQUENCE [LARGE SCALE GENOMIC DNA]</scope>
    <source>
        <strain evidence="9 10">RIPI110</strain>
    </source>
</reference>
<evidence type="ECO:0000256" key="6">
    <source>
        <dbReference type="ARBA" id="ARBA00022989"/>
    </source>
</evidence>
<dbReference type="EMBL" id="CP021112">
    <property type="protein sequence ID" value="ARQ00223.1"/>
    <property type="molecule type" value="Genomic_DNA"/>
</dbReference>
<dbReference type="OrthoDB" id="8254706at2"/>
<evidence type="ECO:0000313" key="9">
    <source>
        <dbReference type="EMBL" id="ARQ00223.1"/>
    </source>
</evidence>
<evidence type="ECO:0000313" key="10">
    <source>
        <dbReference type="Proteomes" id="UP000194137"/>
    </source>
</evidence>
<dbReference type="PANTHER" id="PTHR11795:SF450">
    <property type="entry name" value="ABC TRANSPORTER PERMEASE PROTEIN"/>
    <property type="match status" value="1"/>
</dbReference>
<keyword evidence="10" id="KW-1185">Reference proteome</keyword>
<comment type="subcellular location">
    <subcellularLocation>
        <location evidence="1">Cell membrane</location>
        <topology evidence="1">Multi-pass membrane protein</topology>
    </subcellularLocation>
</comment>
<dbReference type="RefSeq" id="WP_086088621.1">
    <property type="nucleotide sequence ID" value="NZ_CP021112.1"/>
</dbReference>
<sequence length="349" mass="37335">MTFEIFFLLIQDAVGTGAIYVLMALGIVLIFNVTRVIFVSYGDLVAYSALTLGSFELQRMPGTVWLVLTLAGLAFLVEAASLYRRNQMQLIPKAFLYWGIIPAIPVALTFLVGAQNLSLPVSILLTIALVLPLGPLLYRIVFQPIATAPVLVLLMVAVALHFAIAGLALLYFGPEGFRTEAFVRGDVMIGNFGIPEQLILIVGAAAVFSAILFLFFQYTLAGKALRATAVNREGARLVGIWTTRAGALAFFLAAGIAAVAGILISPTTTIYYDTGLIVGLKGFVGSVVGGFVSYPLAAVGAIIIGLIESFGSFYSSALKEAIVFAAIIPIVLWRWLYVSAHDADENEDE</sequence>
<organism evidence="9 10">
    <name type="scientific">Pseudorhodoplanes sinuspersici</name>
    <dbReference type="NCBI Taxonomy" id="1235591"/>
    <lineage>
        <taxon>Bacteria</taxon>
        <taxon>Pseudomonadati</taxon>
        <taxon>Pseudomonadota</taxon>
        <taxon>Alphaproteobacteria</taxon>
        <taxon>Hyphomicrobiales</taxon>
        <taxon>Pseudorhodoplanes</taxon>
    </lineage>
</organism>
<gene>
    <name evidence="9" type="ORF">CAK95_14935</name>
</gene>
<dbReference type="GO" id="GO:0022857">
    <property type="term" value="F:transmembrane transporter activity"/>
    <property type="evidence" value="ECO:0007669"/>
    <property type="project" value="InterPro"/>
</dbReference>
<keyword evidence="6" id="KW-1133">Transmembrane helix</keyword>
<dbReference type="AlphaFoldDB" id="A0A1W6ZSB7"/>
<keyword evidence="7" id="KW-0472">Membrane</keyword>
<dbReference type="CDD" id="cd06582">
    <property type="entry name" value="TM_PBP1_LivH_like"/>
    <property type="match status" value="1"/>
</dbReference>
<proteinExistence type="inferred from homology"/>
<dbReference type="InterPro" id="IPR001851">
    <property type="entry name" value="ABC_transp_permease"/>
</dbReference>
<evidence type="ECO:0000256" key="5">
    <source>
        <dbReference type="ARBA" id="ARBA00022970"/>
    </source>
</evidence>
<dbReference type="KEGG" id="psin:CAK95_14935"/>
<accession>A0A1W6ZSB7</accession>
<keyword evidence="5" id="KW-0029">Amino-acid transport</keyword>
<evidence type="ECO:0000256" key="4">
    <source>
        <dbReference type="ARBA" id="ARBA00022692"/>
    </source>
</evidence>
<keyword evidence="4" id="KW-0812">Transmembrane</keyword>
<dbReference type="PANTHER" id="PTHR11795">
    <property type="entry name" value="BRANCHED-CHAIN AMINO ACID TRANSPORT SYSTEM PERMEASE PROTEIN LIVH"/>
    <property type="match status" value="1"/>
</dbReference>